<sequence>MSLNMLARTQFKYAVGFIGTDSHKSWPSCFKSSFSPFWRWVKLVCSSKI</sequence>
<name>A0A0E9TZE6_ANGAN</name>
<proteinExistence type="predicted"/>
<reference evidence="1" key="2">
    <citation type="journal article" date="2015" name="Fish Shellfish Immunol.">
        <title>Early steps in the European eel (Anguilla anguilla)-Vibrio vulnificus interaction in the gills: Role of the RtxA13 toxin.</title>
        <authorList>
            <person name="Callol A."/>
            <person name="Pajuelo D."/>
            <person name="Ebbesson L."/>
            <person name="Teles M."/>
            <person name="MacKenzie S."/>
            <person name="Amaro C."/>
        </authorList>
    </citation>
    <scope>NUCLEOTIDE SEQUENCE</scope>
</reference>
<accession>A0A0E9TZE6</accession>
<protein>
    <submittedName>
        <fullName evidence="1">Uncharacterized protein</fullName>
    </submittedName>
</protein>
<dbReference type="AlphaFoldDB" id="A0A0E9TZE6"/>
<dbReference type="EMBL" id="GBXM01050464">
    <property type="protein sequence ID" value="JAH58113.1"/>
    <property type="molecule type" value="Transcribed_RNA"/>
</dbReference>
<organism evidence="1">
    <name type="scientific">Anguilla anguilla</name>
    <name type="common">European freshwater eel</name>
    <name type="synonym">Muraena anguilla</name>
    <dbReference type="NCBI Taxonomy" id="7936"/>
    <lineage>
        <taxon>Eukaryota</taxon>
        <taxon>Metazoa</taxon>
        <taxon>Chordata</taxon>
        <taxon>Craniata</taxon>
        <taxon>Vertebrata</taxon>
        <taxon>Euteleostomi</taxon>
        <taxon>Actinopterygii</taxon>
        <taxon>Neopterygii</taxon>
        <taxon>Teleostei</taxon>
        <taxon>Anguilliformes</taxon>
        <taxon>Anguillidae</taxon>
        <taxon>Anguilla</taxon>
    </lineage>
</organism>
<evidence type="ECO:0000313" key="1">
    <source>
        <dbReference type="EMBL" id="JAH58113.1"/>
    </source>
</evidence>
<reference evidence="1" key="1">
    <citation type="submission" date="2014-11" db="EMBL/GenBank/DDBJ databases">
        <authorList>
            <person name="Amaro Gonzalez C."/>
        </authorList>
    </citation>
    <scope>NUCLEOTIDE SEQUENCE</scope>
</reference>